<dbReference type="RefSeq" id="WP_110424626.1">
    <property type="nucleotide sequence ID" value="NZ_QGLP01000016.1"/>
</dbReference>
<dbReference type="Proteomes" id="UP000247483">
    <property type="component" value="Unassembled WGS sequence"/>
</dbReference>
<evidence type="ECO:0000313" key="3">
    <source>
        <dbReference type="Proteomes" id="UP000247483"/>
    </source>
</evidence>
<feature type="region of interest" description="Disordered" evidence="1">
    <location>
        <begin position="167"/>
        <end position="191"/>
    </location>
</feature>
<dbReference type="EMBL" id="QGLP01000016">
    <property type="protein sequence ID" value="PXZ01425.1"/>
    <property type="molecule type" value="Genomic_DNA"/>
</dbReference>
<sequence>MENNGLSWADGGNGGNFIGIPYETGANLDSNLDAYAQGYLTEEEIIRLIDDMNSGRFMYDPLREDLKRFPEDLAILVTPYGDYIAFRDADNLGEYAIACVGILPIFKYIKIGGKIIKVETKSGLSLIKEAENAYKAGDITKGNQLMNQAVSHGTEVETTVIRQAHSSNAGKGTSGAGQAENAASELPALPPGKQGTVIKNALEPHEYQQALDIVKYKGGTFKGAEKANNPGIDGWLDGVPVQLKVVDGNSINAIRRNIVKGSNNMKDHGYKGDLYIDASKTGVSMKEMIDHFKPGSPVSNITKEGTVNNIYIKTQDGWLNVTGGSIKKGGSK</sequence>
<name>A0A2V4DQE1_9GAMM</name>
<proteinExistence type="predicted"/>
<evidence type="ECO:0000256" key="1">
    <source>
        <dbReference type="SAM" id="MobiDB-lite"/>
    </source>
</evidence>
<accession>A0A2V4DQE1</accession>
<protein>
    <submittedName>
        <fullName evidence="2">Uncharacterized protein</fullName>
    </submittedName>
</protein>
<evidence type="ECO:0000313" key="2">
    <source>
        <dbReference type="EMBL" id="PXZ01425.1"/>
    </source>
</evidence>
<gene>
    <name evidence="2" type="ORF">DKK79_14280</name>
</gene>
<reference evidence="2 3" key="1">
    <citation type="submission" date="2018-05" db="EMBL/GenBank/DDBJ databases">
        <title>Reference genomes for bee gut microbiota database.</title>
        <authorList>
            <person name="Ellegaard K.M."/>
        </authorList>
    </citation>
    <scope>NUCLEOTIDE SEQUENCE [LARGE SCALE GENOMIC DNA]</scope>
    <source>
        <strain evidence="2 3">ESL0177</strain>
    </source>
</reference>
<dbReference type="AlphaFoldDB" id="A0A2V4DQE1"/>
<comment type="caution">
    <text evidence="2">The sequence shown here is derived from an EMBL/GenBank/DDBJ whole genome shotgun (WGS) entry which is preliminary data.</text>
</comment>
<organism evidence="2 3">
    <name type="scientific">Gilliamella apicola</name>
    <dbReference type="NCBI Taxonomy" id="1196095"/>
    <lineage>
        <taxon>Bacteria</taxon>
        <taxon>Pseudomonadati</taxon>
        <taxon>Pseudomonadota</taxon>
        <taxon>Gammaproteobacteria</taxon>
        <taxon>Orbales</taxon>
        <taxon>Orbaceae</taxon>
        <taxon>Gilliamella</taxon>
    </lineage>
</organism>